<reference evidence="1" key="1">
    <citation type="journal article" date="2019" name="Sci. Rep.">
        <title>Draft genome of Tanacetum cinerariifolium, the natural source of mosquito coil.</title>
        <authorList>
            <person name="Yamashiro T."/>
            <person name="Shiraishi A."/>
            <person name="Satake H."/>
            <person name="Nakayama K."/>
        </authorList>
    </citation>
    <scope>NUCLEOTIDE SEQUENCE</scope>
</reference>
<feature type="non-terminal residue" evidence="1">
    <location>
        <position position="125"/>
    </location>
</feature>
<protein>
    <submittedName>
        <fullName evidence="1">Uncharacterized protein</fullName>
    </submittedName>
</protein>
<feature type="non-terminal residue" evidence="1">
    <location>
        <position position="1"/>
    </location>
</feature>
<sequence length="125" mass="14061">SLNSLLEETNTFDNSLPVFETFCFDVEEISSDSTTTHPDISLPEYEAFHDDHVKEISSGSPTTHSDSSLYASFIFDLSINPLPPPIGVILMSSPMNLFPSYLHQSMIVSFSRLNQTQGISPRMWW</sequence>
<proteinExistence type="predicted"/>
<dbReference type="EMBL" id="BKCJ011735358">
    <property type="protein sequence ID" value="GFD49076.1"/>
    <property type="molecule type" value="Genomic_DNA"/>
</dbReference>
<comment type="caution">
    <text evidence="1">The sequence shown here is derived from an EMBL/GenBank/DDBJ whole genome shotgun (WGS) entry which is preliminary data.</text>
</comment>
<dbReference type="AlphaFoldDB" id="A0A699WU23"/>
<gene>
    <name evidence="1" type="ORF">Tci_921045</name>
</gene>
<name>A0A699WU23_TANCI</name>
<organism evidence="1">
    <name type="scientific">Tanacetum cinerariifolium</name>
    <name type="common">Dalmatian daisy</name>
    <name type="synonym">Chrysanthemum cinerariifolium</name>
    <dbReference type="NCBI Taxonomy" id="118510"/>
    <lineage>
        <taxon>Eukaryota</taxon>
        <taxon>Viridiplantae</taxon>
        <taxon>Streptophyta</taxon>
        <taxon>Embryophyta</taxon>
        <taxon>Tracheophyta</taxon>
        <taxon>Spermatophyta</taxon>
        <taxon>Magnoliopsida</taxon>
        <taxon>eudicotyledons</taxon>
        <taxon>Gunneridae</taxon>
        <taxon>Pentapetalae</taxon>
        <taxon>asterids</taxon>
        <taxon>campanulids</taxon>
        <taxon>Asterales</taxon>
        <taxon>Asteraceae</taxon>
        <taxon>Asteroideae</taxon>
        <taxon>Anthemideae</taxon>
        <taxon>Anthemidinae</taxon>
        <taxon>Tanacetum</taxon>
    </lineage>
</organism>
<accession>A0A699WU23</accession>
<evidence type="ECO:0000313" key="1">
    <source>
        <dbReference type="EMBL" id="GFD49076.1"/>
    </source>
</evidence>